<dbReference type="Pfam" id="PF12802">
    <property type="entry name" value="MarR_2"/>
    <property type="match status" value="1"/>
</dbReference>
<keyword evidence="6" id="KW-1185">Reference proteome</keyword>
<evidence type="ECO:0000256" key="1">
    <source>
        <dbReference type="ARBA" id="ARBA00023015"/>
    </source>
</evidence>
<dbReference type="PRINTS" id="PR00598">
    <property type="entry name" value="HTHMARR"/>
</dbReference>
<dbReference type="PROSITE" id="PS50995">
    <property type="entry name" value="HTH_MARR_2"/>
    <property type="match status" value="1"/>
</dbReference>
<evidence type="ECO:0000256" key="2">
    <source>
        <dbReference type="ARBA" id="ARBA00023125"/>
    </source>
</evidence>
<keyword evidence="3" id="KW-0804">Transcription</keyword>
<evidence type="ECO:0000259" key="4">
    <source>
        <dbReference type="PROSITE" id="PS50995"/>
    </source>
</evidence>
<dbReference type="InterPro" id="IPR036388">
    <property type="entry name" value="WH-like_DNA-bd_sf"/>
</dbReference>
<proteinExistence type="predicted"/>
<dbReference type="SUPFAM" id="SSF46785">
    <property type="entry name" value="Winged helix' DNA-binding domain"/>
    <property type="match status" value="1"/>
</dbReference>
<dbReference type="Gene3D" id="1.10.10.10">
    <property type="entry name" value="Winged helix-like DNA-binding domain superfamily/Winged helix DNA-binding domain"/>
    <property type="match status" value="1"/>
</dbReference>
<dbReference type="Proteomes" id="UP000783934">
    <property type="component" value="Unassembled WGS sequence"/>
</dbReference>
<accession>A0ABX0WQ99</accession>
<dbReference type="EMBL" id="JAATIZ010000001">
    <property type="protein sequence ID" value="NJB64545.1"/>
    <property type="molecule type" value="Genomic_DNA"/>
</dbReference>
<dbReference type="InterPro" id="IPR000835">
    <property type="entry name" value="HTH_MarR-typ"/>
</dbReference>
<protein>
    <submittedName>
        <fullName evidence="5">DNA-binding MarR family transcriptional regulator</fullName>
    </submittedName>
</protein>
<dbReference type="RefSeq" id="WP_167660703.1">
    <property type="nucleotide sequence ID" value="NZ_BMCQ01000004.1"/>
</dbReference>
<evidence type="ECO:0000313" key="6">
    <source>
        <dbReference type="Proteomes" id="UP000783934"/>
    </source>
</evidence>
<dbReference type="PANTHER" id="PTHR35790">
    <property type="entry name" value="HTH-TYPE TRANSCRIPTIONAL REGULATOR PCHR"/>
    <property type="match status" value="1"/>
</dbReference>
<comment type="caution">
    <text evidence="5">The sequence shown here is derived from an EMBL/GenBank/DDBJ whole genome shotgun (WGS) entry which is preliminary data.</text>
</comment>
<name>A0ABX0WQ99_9BURK</name>
<sequence>MTSTKKLDLERYTPALLTFIANKLSSGSSQLYRERFNIGIVEWRVLSMLVVESHIPAQRVCQVIGLDKSAVSKSVQTLLTAGYIQSEPDKKDARKQCLSLTTEGYRLHDEIFEIAQERERRLLQTLTPDEREIFIDILNRLHSQIDYVNEYRP</sequence>
<evidence type="ECO:0000313" key="5">
    <source>
        <dbReference type="EMBL" id="NJB64545.1"/>
    </source>
</evidence>
<reference evidence="5 6" key="1">
    <citation type="submission" date="2020-03" db="EMBL/GenBank/DDBJ databases">
        <title>Genomic Encyclopedia of Type Strains, Phase IV (KMG-IV): sequencing the most valuable type-strain genomes for metagenomic binning, comparative biology and taxonomic classification.</title>
        <authorList>
            <person name="Goeker M."/>
        </authorList>
    </citation>
    <scope>NUCLEOTIDE SEQUENCE [LARGE SCALE GENOMIC DNA]</scope>
    <source>
        <strain evidence="5 6">DSM 26613</strain>
    </source>
</reference>
<dbReference type="GO" id="GO:0003677">
    <property type="term" value="F:DNA binding"/>
    <property type="evidence" value="ECO:0007669"/>
    <property type="project" value="UniProtKB-KW"/>
</dbReference>
<dbReference type="PANTHER" id="PTHR35790:SF4">
    <property type="entry name" value="HTH-TYPE TRANSCRIPTIONAL REGULATOR PCHR"/>
    <property type="match status" value="1"/>
</dbReference>
<keyword evidence="1" id="KW-0805">Transcription regulation</keyword>
<evidence type="ECO:0000256" key="3">
    <source>
        <dbReference type="ARBA" id="ARBA00023163"/>
    </source>
</evidence>
<gene>
    <name evidence="5" type="ORF">GGR41_000766</name>
</gene>
<keyword evidence="2 5" id="KW-0238">DNA-binding</keyword>
<dbReference type="SMART" id="SM00347">
    <property type="entry name" value="HTH_MARR"/>
    <property type="match status" value="1"/>
</dbReference>
<dbReference type="InterPro" id="IPR036390">
    <property type="entry name" value="WH_DNA-bd_sf"/>
</dbReference>
<organism evidence="5 6">
    <name type="scientific">Paenalcaligenes hominis</name>
    <dbReference type="NCBI Taxonomy" id="643674"/>
    <lineage>
        <taxon>Bacteria</taxon>
        <taxon>Pseudomonadati</taxon>
        <taxon>Pseudomonadota</taxon>
        <taxon>Betaproteobacteria</taxon>
        <taxon>Burkholderiales</taxon>
        <taxon>Alcaligenaceae</taxon>
        <taxon>Paenalcaligenes</taxon>
    </lineage>
</organism>
<dbReference type="InterPro" id="IPR052067">
    <property type="entry name" value="Metal_resp_HTH_trans_reg"/>
</dbReference>
<feature type="domain" description="HTH marR-type" evidence="4">
    <location>
        <begin position="1"/>
        <end position="143"/>
    </location>
</feature>